<evidence type="ECO:0000256" key="6">
    <source>
        <dbReference type="ARBA" id="ARBA00022692"/>
    </source>
</evidence>
<feature type="transmembrane region" description="Helical" evidence="9">
    <location>
        <begin position="120"/>
        <end position="139"/>
    </location>
</feature>
<comment type="subcellular location">
    <subcellularLocation>
        <location evidence="1">Cell inner membrane</location>
        <topology evidence="1">Multi-pass membrane protein</topology>
    </subcellularLocation>
</comment>
<dbReference type="STRING" id="1291052.FC18_GL000380"/>
<keyword evidence="7 9" id="KW-1133">Transmembrane helix</keyword>
<feature type="transmembrane region" description="Helical" evidence="9">
    <location>
        <begin position="64"/>
        <end position="85"/>
    </location>
</feature>
<evidence type="ECO:0000256" key="2">
    <source>
        <dbReference type="ARBA" id="ARBA00022448"/>
    </source>
</evidence>
<protein>
    <submittedName>
        <fullName evidence="11">PTS system transporter subunits IIBC</fullName>
    </submittedName>
</protein>
<dbReference type="GO" id="GO:0090563">
    <property type="term" value="F:protein-phosphocysteine-sugar phosphotransferase activity"/>
    <property type="evidence" value="ECO:0007669"/>
    <property type="project" value="TreeGrafter"/>
</dbReference>
<feature type="transmembrane region" description="Helical" evidence="9">
    <location>
        <begin position="195"/>
        <end position="212"/>
    </location>
</feature>
<gene>
    <name evidence="11" type="ORF">FC18_GL000380</name>
</gene>
<dbReference type="PANTHER" id="PTHR30505:SF0">
    <property type="entry name" value="FRUCTOSE-LIKE PTS SYSTEM EIIBC COMPONENT-RELATED"/>
    <property type="match status" value="1"/>
</dbReference>
<dbReference type="PANTHER" id="PTHR30505">
    <property type="entry name" value="FRUCTOSE-LIKE PERMEASE"/>
    <property type="match status" value="1"/>
</dbReference>
<dbReference type="InterPro" id="IPR003352">
    <property type="entry name" value="PTS_EIIC"/>
</dbReference>
<dbReference type="PATRIC" id="fig|1291052.5.peg.391"/>
<comment type="caution">
    <text evidence="11">The sequence shown here is derived from an EMBL/GenBank/DDBJ whole genome shotgun (WGS) entry which is preliminary data.</text>
</comment>
<evidence type="ECO:0000256" key="8">
    <source>
        <dbReference type="ARBA" id="ARBA00023136"/>
    </source>
</evidence>
<dbReference type="AlphaFoldDB" id="A0A0R1ZSC4"/>
<organism evidence="11 12">
    <name type="scientific">Lacticaseibacillus sharpeae JCM 1186 = DSM 20505</name>
    <dbReference type="NCBI Taxonomy" id="1291052"/>
    <lineage>
        <taxon>Bacteria</taxon>
        <taxon>Bacillati</taxon>
        <taxon>Bacillota</taxon>
        <taxon>Bacilli</taxon>
        <taxon>Lactobacillales</taxon>
        <taxon>Lactobacillaceae</taxon>
        <taxon>Lacticaseibacillus</taxon>
    </lineage>
</organism>
<reference evidence="11 12" key="1">
    <citation type="journal article" date="2015" name="Genome Announc.">
        <title>Expanding the biotechnology potential of lactobacilli through comparative genomics of 213 strains and associated genera.</title>
        <authorList>
            <person name="Sun Z."/>
            <person name="Harris H.M."/>
            <person name="McCann A."/>
            <person name="Guo C."/>
            <person name="Argimon S."/>
            <person name="Zhang W."/>
            <person name="Yang X."/>
            <person name="Jeffery I.B."/>
            <person name="Cooney J.C."/>
            <person name="Kagawa T.F."/>
            <person name="Liu W."/>
            <person name="Song Y."/>
            <person name="Salvetti E."/>
            <person name="Wrobel A."/>
            <person name="Rasinkangas P."/>
            <person name="Parkhill J."/>
            <person name="Rea M.C."/>
            <person name="O'Sullivan O."/>
            <person name="Ritari J."/>
            <person name="Douillard F.P."/>
            <person name="Paul Ross R."/>
            <person name="Yang R."/>
            <person name="Briner A.E."/>
            <person name="Felis G.E."/>
            <person name="de Vos W.M."/>
            <person name="Barrangou R."/>
            <person name="Klaenhammer T.R."/>
            <person name="Caufield P.W."/>
            <person name="Cui Y."/>
            <person name="Zhang H."/>
            <person name="O'Toole P.W."/>
        </authorList>
    </citation>
    <scope>NUCLEOTIDE SEQUENCE [LARGE SCALE GENOMIC DNA]</scope>
    <source>
        <strain evidence="11 12">DSM 20505</strain>
    </source>
</reference>
<evidence type="ECO:0000313" key="12">
    <source>
        <dbReference type="Proteomes" id="UP000051679"/>
    </source>
</evidence>
<dbReference type="GO" id="GO:0005351">
    <property type="term" value="F:carbohydrate:proton symporter activity"/>
    <property type="evidence" value="ECO:0007669"/>
    <property type="project" value="InterPro"/>
</dbReference>
<feature type="domain" description="PTS EIIC type-2" evidence="10">
    <location>
        <begin position="19"/>
        <end position="366"/>
    </location>
</feature>
<dbReference type="GO" id="GO:0008982">
    <property type="term" value="F:protein-N(PI)-phosphohistidine-sugar phosphotransferase activity"/>
    <property type="evidence" value="ECO:0007669"/>
    <property type="project" value="InterPro"/>
</dbReference>
<sequence length="368" mass="37977">MASETPKSITSTSATKQTPMTAIMAGVNAALPFIIGGGLLLALGNVLANLGLTAVAAHAGHPGNIVWLLNSVGGLGFTLMIPVLGGAIARHLGGNPAVAPAFLASYLANTPALLGTRGGAGFLGAVLIGLEGGYAMRLLRNQVPLPKSMRATVDTLLWPFILLLLLTSSTYFIIGPVLAAVMSGLLHLLRVIPPAYTALGGAIVGGMLAADLGGPLNKTAWLFAFTLLSSHVYTWFGIAGVVPLLAPMSAAIAGWLQPQLFTPTERTSRLSTLLVGMTVASEPAIPYLLTAPVPMIIANVTTGALTGALTMTLHIERIAPGLGVFDPLIGLSRPLGPFYIALTVGLAVNVGLILVLRGMWRRTHTLQN</sequence>
<keyword evidence="2" id="KW-0813">Transport</keyword>
<evidence type="ECO:0000313" key="11">
    <source>
        <dbReference type="EMBL" id="KRM54569.1"/>
    </source>
</evidence>
<feature type="transmembrane region" description="Helical" evidence="9">
    <location>
        <begin position="296"/>
        <end position="315"/>
    </location>
</feature>
<proteinExistence type="predicted"/>
<dbReference type="GO" id="GO:0009401">
    <property type="term" value="P:phosphoenolpyruvate-dependent sugar phosphotransferase system"/>
    <property type="evidence" value="ECO:0007669"/>
    <property type="project" value="UniProtKB-KW"/>
</dbReference>
<evidence type="ECO:0000256" key="1">
    <source>
        <dbReference type="ARBA" id="ARBA00004429"/>
    </source>
</evidence>
<evidence type="ECO:0000256" key="4">
    <source>
        <dbReference type="ARBA" id="ARBA00022597"/>
    </source>
</evidence>
<accession>A0A0R1ZSC4</accession>
<keyword evidence="4" id="KW-0762">Sugar transport</keyword>
<dbReference type="Pfam" id="PF02378">
    <property type="entry name" value="PTS_EIIC"/>
    <property type="match status" value="1"/>
</dbReference>
<keyword evidence="3" id="KW-1003">Cell membrane</keyword>
<feature type="transmembrane region" description="Helical" evidence="9">
    <location>
        <begin position="335"/>
        <end position="356"/>
    </location>
</feature>
<dbReference type="InterPro" id="IPR006327">
    <property type="entry name" value="PTS_IIC_fruc"/>
</dbReference>
<dbReference type="GO" id="GO:0005886">
    <property type="term" value="C:plasma membrane"/>
    <property type="evidence" value="ECO:0007669"/>
    <property type="project" value="UniProtKB-SubCell"/>
</dbReference>
<evidence type="ECO:0000256" key="5">
    <source>
        <dbReference type="ARBA" id="ARBA00022683"/>
    </source>
</evidence>
<feature type="transmembrane region" description="Helical" evidence="9">
    <location>
        <begin position="21"/>
        <end position="44"/>
    </location>
</feature>
<keyword evidence="8 9" id="KW-0472">Membrane</keyword>
<evidence type="ECO:0000259" key="10">
    <source>
        <dbReference type="PROSITE" id="PS51104"/>
    </source>
</evidence>
<dbReference type="PROSITE" id="PS51104">
    <property type="entry name" value="PTS_EIIC_TYPE_2"/>
    <property type="match status" value="1"/>
</dbReference>
<feature type="transmembrane region" description="Helical" evidence="9">
    <location>
        <begin position="232"/>
        <end position="256"/>
    </location>
</feature>
<dbReference type="OrthoDB" id="9782569at2"/>
<feature type="transmembrane region" description="Helical" evidence="9">
    <location>
        <begin position="160"/>
        <end position="189"/>
    </location>
</feature>
<keyword evidence="6 9" id="KW-0812">Transmembrane</keyword>
<evidence type="ECO:0000256" key="9">
    <source>
        <dbReference type="SAM" id="Phobius"/>
    </source>
</evidence>
<name>A0A0R1ZSC4_9LACO</name>
<dbReference type="InterPro" id="IPR013014">
    <property type="entry name" value="PTS_EIIC_2"/>
</dbReference>
<keyword evidence="5" id="KW-0598">Phosphotransferase system</keyword>
<dbReference type="RefSeq" id="WP_054676787.1">
    <property type="nucleotide sequence ID" value="NZ_AYYO01000055.1"/>
</dbReference>
<dbReference type="InterPro" id="IPR050864">
    <property type="entry name" value="Bacterial_PTS_Sugar_Transport"/>
</dbReference>
<evidence type="ECO:0000256" key="7">
    <source>
        <dbReference type="ARBA" id="ARBA00022989"/>
    </source>
</evidence>
<dbReference type="NCBIfam" id="TIGR01427">
    <property type="entry name" value="PTS_IIC_fructo"/>
    <property type="match status" value="1"/>
</dbReference>
<dbReference type="Proteomes" id="UP000051679">
    <property type="component" value="Unassembled WGS sequence"/>
</dbReference>
<keyword evidence="12" id="KW-1185">Reference proteome</keyword>
<evidence type="ECO:0000256" key="3">
    <source>
        <dbReference type="ARBA" id="ARBA00022475"/>
    </source>
</evidence>
<feature type="transmembrane region" description="Helical" evidence="9">
    <location>
        <begin position="268"/>
        <end position="289"/>
    </location>
</feature>
<dbReference type="EMBL" id="AYYO01000055">
    <property type="protein sequence ID" value="KRM54569.1"/>
    <property type="molecule type" value="Genomic_DNA"/>
</dbReference>